<proteinExistence type="predicted"/>
<evidence type="ECO:0000313" key="1">
    <source>
        <dbReference type="EMBL" id="MBD2503805.1"/>
    </source>
</evidence>
<organism evidence="1 2">
    <name type="scientific">Anabaena azotica FACHB-119</name>
    <dbReference type="NCBI Taxonomy" id="947527"/>
    <lineage>
        <taxon>Bacteria</taxon>
        <taxon>Bacillati</taxon>
        <taxon>Cyanobacteriota</taxon>
        <taxon>Cyanophyceae</taxon>
        <taxon>Nostocales</taxon>
        <taxon>Nostocaceae</taxon>
        <taxon>Anabaena</taxon>
        <taxon>Anabaena azotica</taxon>
    </lineage>
</organism>
<sequence length="356" mass="39947">MPVPQPSSPLVADFDILINQKLLSVEQDAHVINVTVEQDLHLPSMLTLEITGSVSRATQVTWMDDQLWAIGNQIEIRMGYANDLATVMSGEIMSLEPEFVANRAPSLTIRGYDLRHRLLRDRQTRTFIQQKDSDIAVQIAQAAGLTPQVKDSLVVHDYIVQANQTDLEFLTQRARLIEYDLYVEDKTLFFQPVANANSKIMTLSLEQDLLEFYPRLSPMHQISQVTLQGWNPKDKQTVVGQARIGHEISLMGGEQSGASLVTTTFGEAIALIIDHPIMTQAEADQLAKAKLNQQVLELIVGEGMSRGRTDLQPGKVIELTGLGKRFSGLYYLTAVTHRYKSNRGYYSHFQVRRNAI</sequence>
<dbReference type="Pfam" id="PF05954">
    <property type="entry name" value="Phage_GPD"/>
    <property type="match status" value="1"/>
</dbReference>
<dbReference type="SUPFAM" id="SSF69279">
    <property type="entry name" value="Phage tail proteins"/>
    <property type="match status" value="1"/>
</dbReference>
<comment type="caution">
    <text evidence="1">The sequence shown here is derived from an EMBL/GenBank/DDBJ whole genome shotgun (WGS) entry which is preliminary data.</text>
</comment>
<name>A0ABR8D9D2_9NOST</name>
<gene>
    <name evidence="1" type="ORF">H6G83_24885</name>
</gene>
<dbReference type="EMBL" id="JACJSG010000040">
    <property type="protein sequence ID" value="MBD2503805.1"/>
    <property type="molecule type" value="Genomic_DNA"/>
</dbReference>
<accession>A0ABR8D9D2</accession>
<evidence type="ECO:0000313" key="2">
    <source>
        <dbReference type="Proteomes" id="UP000661112"/>
    </source>
</evidence>
<dbReference type="RefSeq" id="WP_190476913.1">
    <property type="nucleotide sequence ID" value="NZ_JACJSG010000040.1"/>
</dbReference>
<keyword evidence="2" id="KW-1185">Reference proteome</keyword>
<protein>
    <submittedName>
        <fullName evidence="1">Phage late control D family protein</fullName>
    </submittedName>
</protein>
<reference evidence="1 2" key="1">
    <citation type="journal article" date="2020" name="ISME J.">
        <title>Comparative genomics reveals insights into cyanobacterial evolution and habitat adaptation.</title>
        <authorList>
            <person name="Chen M.Y."/>
            <person name="Teng W.K."/>
            <person name="Zhao L."/>
            <person name="Hu C.X."/>
            <person name="Zhou Y.K."/>
            <person name="Han B.P."/>
            <person name="Song L.R."/>
            <person name="Shu W.S."/>
        </authorList>
    </citation>
    <scope>NUCLEOTIDE SEQUENCE [LARGE SCALE GENOMIC DNA]</scope>
    <source>
        <strain evidence="1 2">FACHB-119</strain>
    </source>
</reference>
<dbReference type="Proteomes" id="UP000661112">
    <property type="component" value="Unassembled WGS sequence"/>
</dbReference>